<evidence type="ECO:0000313" key="3">
    <source>
        <dbReference type="Proteomes" id="UP000054324"/>
    </source>
</evidence>
<dbReference type="RefSeq" id="XP_009171477.1">
    <property type="nucleotide sequence ID" value="XM_009173213.1"/>
</dbReference>
<dbReference type="GeneID" id="20321819"/>
<proteinExistence type="predicted"/>
<evidence type="ECO:0000313" key="2">
    <source>
        <dbReference type="EMBL" id="KER24751.1"/>
    </source>
</evidence>
<feature type="region of interest" description="Disordered" evidence="1">
    <location>
        <begin position="1"/>
        <end position="33"/>
    </location>
</feature>
<gene>
    <name evidence="2" type="ORF">T265_07640</name>
</gene>
<organism evidence="2 3">
    <name type="scientific">Opisthorchis viverrini</name>
    <name type="common">Southeast Asian liver fluke</name>
    <dbReference type="NCBI Taxonomy" id="6198"/>
    <lineage>
        <taxon>Eukaryota</taxon>
        <taxon>Metazoa</taxon>
        <taxon>Spiralia</taxon>
        <taxon>Lophotrochozoa</taxon>
        <taxon>Platyhelminthes</taxon>
        <taxon>Trematoda</taxon>
        <taxon>Digenea</taxon>
        <taxon>Opisthorchiida</taxon>
        <taxon>Opisthorchiata</taxon>
        <taxon>Opisthorchiidae</taxon>
        <taxon>Opisthorchis</taxon>
    </lineage>
</organism>
<reference evidence="2 3" key="1">
    <citation type="submission" date="2013-11" db="EMBL/GenBank/DDBJ databases">
        <title>Opisthorchis viverrini - life in the bile duct.</title>
        <authorList>
            <person name="Young N.D."/>
            <person name="Nagarajan N."/>
            <person name="Lin S.J."/>
            <person name="Korhonen P.K."/>
            <person name="Jex A.R."/>
            <person name="Hall R.S."/>
            <person name="Safavi-Hemami H."/>
            <person name="Kaewkong W."/>
            <person name="Bertrand D."/>
            <person name="Gao S."/>
            <person name="Seet Q."/>
            <person name="Wongkham S."/>
            <person name="Teh B.T."/>
            <person name="Wongkham C."/>
            <person name="Intapan P.M."/>
            <person name="Maleewong W."/>
            <person name="Yang X."/>
            <person name="Hu M."/>
            <person name="Wang Z."/>
            <person name="Hofmann A."/>
            <person name="Sternberg P.W."/>
            <person name="Tan P."/>
            <person name="Wang J."/>
            <person name="Gasser R.B."/>
        </authorList>
    </citation>
    <scope>NUCLEOTIDE SEQUENCE [LARGE SCALE GENOMIC DNA]</scope>
</reference>
<protein>
    <submittedName>
        <fullName evidence="2">Uncharacterized protein</fullName>
    </submittedName>
</protein>
<accession>A0A074ZBT0</accession>
<dbReference type="AlphaFoldDB" id="A0A074ZBT0"/>
<dbReference type="STRING" id="6198.A0A074ZBT0"/>
<dbReference type="KEGG" id="ovi:T265_07640"/>
<evidence type="ECO:0000256" key="1">
    <source>
        <dbReference type="SAM" id="MobiDB-lite"/>
    </source>
</evidence>
<keyword evidence="3" id="KW-1185">Reference proteome</keyword>
<dbReference type="EMBL" id="KL596798">
    <property type="protein sequence ID" value="KER24751.1"/>
    <property type="molecule type" value="Genomic_DNA"/>
</dbReference>
<name>A0A074ZBT0_OPIVI</name>
<dbReference type="Proteomes" id="UP000054324">
    <property type="component" value="Unassembled WGS sequence"/>
</dbReference>
<dbReference type="CTD" id="20321819"/>
<sequence length="202" mass="23207">MRPTKRLSEQQTEFNPRNVEQVGAYKSNDSHKLTTFQNASPCKESVLKLATDLSDYISSFQSLLFQKSEAAADRVKSTEKLHELEEHLLKHLDELLVPPRLSKPSEDVIKAQKTLPRKEPPKYVEEVPSVNAADVTFEQTGGADGTGDFVWNKKQLSAWNEYNKLLSYLQSYYSSWYNAQAEYTEAVNKLQHLREMQADRHK</sequence>